<comment type="caution">
    <text evidence="2">The sequence shown here is derived from an EMBL/GenBank/DDBJ whole genome shotgun (WGS) entry which is preliminary data.</text>
</comment>
<keyword evidence="1" id="KW-0732">Signal</keyword>
<reference evidence="2 3" key="1">
    <citation type="submission" date="2013-06" db="EMBL/GenBank/DDBJ databases">
        <title>The Genome Sequence of Acinetobacter gyllenbergii CIP 110306.</title>
        <authorList>
            <consortium name="The Broad Institute Genome Sequencing Platform"/>
            <consortium name="The Broad Institute Genome Sequencing Center for Infectious Disease"/>
            <person name="Cerqueira G."/>
            <person name="Feldgarden M."/>
            <person name="Courvalin P."/>
            <person name="Perichon B."/>
            <person name="Grillot-Courvalin C."/>
            <person name="Clermont D."/>
            <person name="Rocha E."/>
            <person name="Yoon E.-J."/>
            <person name="Nemec A."/>
            <person name="Young S.K."/>
            <person name="Zeng Q."/>
            <person name="Gargeya S."/>
            <person name="Fitzgerald M."/>
            <person name="Abouelleil A."/>
            <person name="Alvarado L."/>
            <person name="Berlin A.M."/>
            <person name="Chapman S.B."/>
            <person name="Dewar J."/>
            <person name="Goldberg J."/>
            <person name="Griggs A."/>
            <person name="Gujja S."/>
            <person name="Hansen M."/>
            <person name="Howarth C."/>
            <person name="Imamovic A."/>
            <person name="Larimer J."/>
            <person name="McCowan C."/>
            <person name="Murphy C."/>
            <person name="Pearson M."/>
            <person name="Priest M."/>
            <person name="Roberts A."/>
            <person name="Saif S."/>
            <person name="Shea T."/>
            <person name="Sykes S."/>
            <person name="Wortman J."/>
            <person name="Nusbaum C."/>
            <person name="Birren B."/>
        </authorList>
    </citation>
    <scope>NUCLEOTIDE SEQUENCE [LARGE SCALE GENOMIC DNA]</scope>
    <source>
        <strain evidence="2 3">CIP 110306</strain>
    </source>
</reference>
<evidence type="ECO:0008006" key="4">
    <source>
        <dbReference type="Google" id="ProtNLM"/>
    </source>
</evidence>
<dbReference type="PROSITE" id="PS51257">
    <property type="entry name" value="PROKAR_LIPOPROTEIN"/>
    <property type="match status" value="1"/>
</dbReference>
<dbReference type="EMBL" id="ATGG01000010">
    <property type="protein sequence ID" value="EPF89187.1"/>
    <property type="molecule type" value="Genomic_DNA"/>
</dbReference>
<protein>
    <recommendedName>
        <fullName evidence="4">Lipoprotein</fullName>
    </recommendedName>
</protein>
<accession>A0A829HKK1</accession>
<evidence type="ECO:0000313" key="3">
    <source>
        <dbReference type="Proteomes" id="UP000014523"/>
    </source>
</evidence>
<gene>
    <name evidence="2" type="ORF">F957_01036</name>
</gene>
<name>A0A829HKK1_9GAMM</name>
<keyword evidence="3" id="KW-1185">Reference proteome</keyword>
<proteinExistence type="predicted"/>
<dbReference type="RefSeq" id="WP_016541238.1">
    <property type="nucleotide sequence ID" value="NZ_ASQH01000008.1"/>
</dbReference>
<feature type="signal peptide" evidence="1">
    <location>
        <begin position="1"/>
        <end position="20"/>
    </location>
</feature>
<dbReference type="AlphaFoldDB" id="A0A829HKK1"/>
<organism evidence="2 3">
    <name type="scientific">Acinetobacter gyllenbergii CIP 110306 = MTCC 11365</name>
    <dbReference type="NCBI Taxonomy" id="1217657"/>
    <lineage>
        <taxon>Bacteria</taxon>
        <taxon>Pseudomonadati</taxon>
        <taxon>Pseudomonadota</taxon>
        <taxon>Gammaproteobacteria</taxon>
        <taxon>Moraxellales</taxon>
        <taxon>Moraxellaceae</taxon>
        <taxon>Acinetobacter</taxon>
    </lineage>
</organism>
<evidence type="ECO:0000313" key="2">
    <source>
        <dbReference type="EMBL" id="EPF89187.1"/>
    </source>
</evidence>
<sequence length="53" mass="5673">MKIILLFFSTLLTLGLSACAVHTPHGSVIVDPDNHHDGRGDFCPPGQAKKGRC</sequence>
<feature type="chain" id="PRO_5032932494" description="Lipoprotein" evidence="1">
    <location>
        <begin position="21"/>
        <end position="53"/>
    </location>
</feature>
<dbReference type="Proteomes" id="UP000014523">
    <property type="component" value="Unassembled WGS sequence"/>
</dbReference>
<evidence type="ECO:0000256" key="1">
    <source>
        <dbReference type="SAM" id="SignalP"/>
    </source>
</evidence>